<reference evidence="1 2" key="1">
    <citation type="journal article" date="2019" name="Int. J. Syst. Evol. Microbiol.">
        <title>The Global Catalogue of Microorganisms (GCM) 10K type strain sequencing project: providing services to taxonomists for standard genome sequencing and annotation.</title>
        <authorList>
            <consortium name="The Broad Institute Genomics Platform"/>
            <consortium name="The Broad Institute Genome Sequencing Center for Infectious Disease"/>
            <person name="Wu L."/>
            <person name="Ma J."/>
        </authorList>
    </citation>
    <scope>NUCLEOTIDE SEQUENCE [LARGE SCALE GENOMIC DNA]</scope>
    <source>
        <strain evidence="1 2">JCM 16328</strain>
    </source>
</reference>
<evidence type="ECO:0000313" key="2">
    <source>
        <dbReference type="Proteomes" id="UP001500420"/>
    </source>
</evidence>
<proteinExistence type="predicted"/>
<name>A0AAV3T5M3_9EURY</name>
<evidence type="ECO:0000313" key="1">
    <source>
        <dbReference type="EMBL" id="GAA0665358.1"/>
    </source>
</evidence>
<dbReference type="Proteomes" id="UP001500420">
    <property type="component" value="Unassembled WGS sequence"/>
</dbReference>
<organism evidence="1 2">
    <name type="scientific">Natronoarchaeum mannanilyticum</name>
    <dbReference type="NCBI Taxonomy" id="926360"/>
    <lineage>
        <taxon>Archaea</taxon>
        <taxon>Methanobacteriati</taxon>
        <taxon>Methanobacteriota</taxon>
        <taxon>Stenosarchaea group</taxon>
        <taxon>Halobacteria</taxon>
        <taxon>Halobacteriales</taxon>
        <taxon>Natronoarchaeaceae</taxon>
    </lineage>
</organism>
<dbReference type="AlphaFoldDB" id="A0AAV3T5M3"/>
<keyword evidence="2" id="KW-1185">Reference proteome</keyword>
<dbReference type="EMBL" id="BAAADV010000001">
    <property type="protein sequence ID" value="GAA0665358.1"/>
    <property type="molecule type" value="Genomic_DNA"/>
</dbReference>
<gene>
    <name evidence="1" type="ORF">GCM10009020_08000</name>
</gene>
<sequence>MAIHGQFVTDDWKYIRAARDNEDHLIRVFVHEEWYPYFKSLYDYAELLTAGVSIEEVPSRIESCFDWFSALTAEIGANGWIFSIAIIGWITHLVKNRIGIGEFTYDTVGYGDLAYGEAPYGGGTRILELPVEE</sequence>
<dbReference type="RefSeq" id="WP_343772585.1">
    <property type="nucleotide sequence ID" value="NZ_BAAADV010000001.1"/>
</dbReference>
<protein>
    <submittedName>
        <fullName evidence="1">Uncharacterized protein</fullName>
    </submittedName>
</protein>
<accession>A0AAV3T5M3</accession>
<comment type="caution">
    <text evidence="1">The sequence shown here is derived from an EMBL/GenBank/DDBJ whole genome shotgun (WGS) entry which is preliminary data.</text>
</comment>